<keyword evidence="8 12" id="KW-0256">Endoplasmic reticulum</keyword>
<dbReference type="Proteomes" id="UP000019763">
    <property type="component" value="Unassembled WGS sequence"/>
</dbReference>
<dbReference type="InterPro" id="IPR017850">
    <property type="entry name" value="Alkaline_phosphatase_core_sf"/>
</dbReference>
<feature type="transmembrane region" description="Helical" evidence="12">
    <location>
        <begin position="496"/>
        <end position="515"/>
    </location>
</feature>
<keyword evidence="15" id="KW-1185">Reference proteome</keyword>
<feature type="transmembrane region" description="Helical" evidence="12">
    <location>
        <begin position="521"/>
        <end position="539"/>
    </location>
</feature>
<dbReference type="InterPro" id="IPR007070">
    <property type="entry name" value="GPI_EtnP_transferase_1"/>
</dbReference>
<evidence type="ECO:0000256" key="11">
    <source>
        <dbReference type="ARBA" id="ARBA00023180"/>
    </source>
</evidence>
<evidence type="ECO:0000313" key="14">
    <source>
        <dbReference type="EMBL" id="EZG81685.1"/>
    </source>
</evidence>
<comment type="caution">
    <text evidence="14">The sequence shown here is derived from an EMBL/GenBank/DDBJ whole genome shotgun (WGS) entry which is preliminary data.</text>
</comment>
<keyword evidence="6 12" id="KW-0808">Transferase</keyword>
<dbReference type="InterPro" id="IPR037671">
    <property type="entry name" value="PIGN_N"/>
</dbReference>
<dbReference type="OMA" id="QSYFHRE"/>
<evidence type="ECO:0000256" key="5">
    <source>
        <dbReference type="ARBA" id="ARBA00022502"/>
    </source>
</evidence>
<dbReference type="SUPFAM" id="SSF53649">
    <property type="entry name" value="Alkaline phosphatase-like"/>
    <property type="match status" value="1"/>
</dbReference>
<comment type="pathway">
    <text evidence="2 12">Glycolipid biosynthesis; glycosylphosphatidylinositol-anchor biosynthesis.</text>
</comment>
<dbReference type="CDD" id="cd16020">
    <property type="entry name" value="GPI_EPT_1"/>
    <property type="match status" value="1"/>
</dbReference>
<keyword evidence="5 12" id="KW-0337">GPI-anchor biosynthesis</keyword>
<name>A0A023BC49_GRENI</name>
<dbReference type="VEuPathDB" id="CryptoDB:GNI_018270"/>
<evidence type="ECO:0000256" key="12">
    <source>
        <dbReference type="RuleBase" id="RU367138"/>
    </source>
</evidence>
<feature type="transmembrane region" description="Helical" evidence="12">
    <location>
        <begin position="675"/>
        <end position="698"/>
    </location>
</feature>
<dbReference type="GO" id="GO:0051377">
    <property type="term" value="F:mannose-ethanolamine phosphotransferase activity"/>
    <property type="evidence" value="ECO:0007669"/>
    <property type="project" value="UniProtKB-UniRule"/>
</dbReference>
<evidence type="ECO:0000256" key="8">
    <source>
        <dbReference type="ARBA" id="ARBA00022824"/>
    </source>
</evidence>
<feature type="domain" description="GPI ethanolamine phosphate transferase 1 C-terminal" evidence="13">
    <location>
        <begin position="438"/>
        <end position="921"/>
    </location>
</feature>
<evidence type="ECO:0000256" key="9">
    <source>
        <dbReference type="ARBA" id="ARBA00022989"/>
    </source>
</evidence>
<comment type="function">
    <text evidence="12">Ethanolamine phosphate transferase involved in glycosylphosphatidylinositol-anchor biosynthesis. Transfers ethanolamine phosphate to the first alpha-1,4-linked mannose of the glycosylphosphatidylinositol precursor of GPI-anchor.</text>
</comment>
<protein>
    <recommendedName>
        <fullName evidence="4 12">GPI ethanolamine phosphate transferase 1</fullName>
        <ecNumber evidence="12">2.-.-.-</ecNumber>
    </recommendedName>
</protein>
<feature type="transmembrane region" description="Helical" evidence="12">
    <location>
        <begin position="859"/>
        <end position="883"/>
    </location>
</feature>
<feature type="transmembrane region" description="Helical" evidence="12">
    <location>
        <begin position="895"/>
        <end position="917"/>
    </location>
</feature>
<evidence type="ECO:0000256" key="6">
    <source>
        <dbReference type="ARBA" id="ARBA00022679"/>
    </source>
</evidence>
<dbReference type="GeneID" id="22910918"/>
<dbReference type="OrthoDB" id="2748310at2759"/>
<keyword evidence="11" id="KW-0325">Glycoprotein</keyword>
<dbReference type="Gene3D" id="3.40.720.10">
    <property type="entry name" value="Alkaline Phosphatase, subunit A"/>
    <property type="match status" value="1"/>
</dbReference>
<feature type="transmembrane region" description="Helical" evidence="12">
    <location>
        <begin position="737"/>
        <end position="755"/>
    </location>
</feature>
<feature type="transmembrane region" description="Helical" evidence="12">
    <location>
        <begin position="637"/>
        <end position="655"/>
    </location>
</feature>
<feature type="transmembrane region" description="Helical" evidence="12">
    <location>
        <begin position="704"/>
        <end position="725"/>
    </location>
</feature>
<feature type="transmembrane region" description="Helical" evidence="12">
    <location>
        <begin position="7"/>
        <end position="28"/>
    </location>
</feature>
<dbReference type="PANTHER" id="PTHR12250">
    <property type="entry name" value="PHOSPHATIDYLINOSITOL GLYCAN, CLASS N"/>
    <property type="match status" value="1"/>
</dbReference>
<evidence type="ECO:0000313" key="15">
    <source>
        <dbReference type="Proteomes" id="UP000019763"/>
    </source>
</evidence>
<evidence type="ECO:0000256" key="1">
    <source>
        <dbReference type="ARBA" id="ARBA00004477"/>
    </source>
</evidence>
<feature type="transmembrane region" description="Helical" evidence="12">
    <location>
        <begin position="823"/>
        <end position="847"/>
    </location>
</feature>
<keyword evidence="9 12" id="KW-1133">Transmembrane helix</keyword>
<sequence>MLTKAHLLVIGILFHFAFIFTIFDIYFVSPLVHGTEATEEEDGIARRLVLMVGDGLRADVCYGKMKYPGTEGDGKYLAPWLRHKIKHEGTFGISHTHVPTESRPGHVALIAGFYEDVSAVTKGWKANPVEYDSTFNRSRHVWTWGSPDILPMFVQGSPTGKISAEWYDRQLQDFTQDTRVLDTYVFDKLEKTLQEAKEDPTGELNQLLHQDKIIFFLHLLGLDTAGHASRPHSLEYYRNMEYVDENLPRVEAMINEFYGNDGKTAWIFTADHGISDWGAHGDGHPDNTRTPIIAWGAGIAGPTPEDGGRPTHDEYIREWELPVKQNDMEQADVTPLMAHLLGLSIPVNSVGKLPVDYLEAEPLVKYKALRKNVRQMIHQYVVKDAETRARQLRYRAYSFDGRSVDERLQDADAFAFDNNDPKRGLEELDRLFDHLKKSLQYLQTYNWLFLRTLVTMGFVGWMGYAATFVVHNFVTPYTMMHDNSQLANREASAARFCLYMSVIIYVGLAVILAYQKTPLRYQLYAFFPVLFWNITLTNIRYTAHGIRKWIDTSSSRPIVEAIGLLVMCVALLETMVYGYFNRQAFSLCTLLLGVWPYVHRPREFHQKHRIMGFVWLGLCIIMAGFTLLDPIKKENLLLINVSGLAMLGVGVYGYCQIFRSSVALERRRGTRRGRVGIIFQMLIQVVALLSTNMAVLSLRNKLGLPWVCQVVNWVCVIGSLVLPALHMSVLSDYRYRVTVLFLAFCPILTILCISYEGLFYVAYQALLYTWQEVEVGLYYKPLRRGSDQLELRRDDPEGALSREEVVVLPTSKESLLRLRDLRVALLFLYFFQIGFFGTGNVASISAFSLDSVYRLIPVFYPFAMTALLFFKLVIPFIVTSVYLGVINLRTKLPKLALFSMVLVMSDVLTLNFFYLIVTEGSWLEIGMSISHFFIASLLCAIMVIVEYGSMLLLWGATLPYQKTS</sequence>
<evidence type="ECO:0000256" key="2">
    <source>
        <dbReference type="ARBA" id="ARBA00004687"/>
    </source>
</evidence>
<dbReference type="AlphaFoldDB" id="A0A023BC49"/>
<dbReference type="RefSeq" id="XP_011134191.1">
    <property type="nucleotide sequence ID" value="XM_011135889.1"/>
</dbReference>
<dbReference type="InterPro" id="IPR017852">
    <property type="entry name" value="GPI_EtnP_transferase_1_C"/>
</dbReference>
<dbReference type="Pfam" id="PF04987">
    <property type="entry name" value="PigN"/>
    <property type="match status" value="1"/>
</dbReference>
<dbReference type="EMBL" id="AFNH02000134">
    <property type="protein sequence ID" value="EZG81685.1"/>
    <property type="molecule type" value="Genomic_DNA"/>
</dbReference>
<evidence type="ECO:0000259" key="13">
    <source>
        <dbReference type="Pfam" id="PF04987"/>
    </source>
</evidence>
<dbReference type="EC" id="2.-.-.-" evidence="12"/>
<feature type="transmembrane region" description="Helical" evidence="12">
    <location>
        <begin position="559"/>
        <end position="577"/>
    </location>
</feature>
<evidence type="ECO:0000256" key="3">
    <source>
        <dbReference type="ARBA" id="ARBA00008400"/>
    </source>
</evidence>
<organism evidence="14 15">
    <name type="scientific">Gregarina niphandrodes</name>
    <name type="common">Septate eugregarine</name>
    <dbReference type="NCBI Taxonomy" id="110365"/>
    <lineage>
        <taxon>Eukaryota</taxon>
        <taxon>Sar</taxon>
        <taxon>Alveolata</taxon>
        <taxon>Apicomplexa</taxon>
        <taxon>Conoidasida</taxon>
        <taxon>Gregarinasina</taxon>
        <taxon>Eugregarinorida</taxon>
        <taxon>Gregarinidae</taxon>
        <taxon>Gregarina</taxon>
    </lineage>
</organism>
<keyword evidence="7 12" id="KW-0812">Transmembrane</keyword>
<dbReference type="GO" id="GO:0005789">
    <property type="term" value="C:endoplasmic reticulum membrane"/>
    <property type="evidence" value="ECO:0007669"/>
    <property type="project" value="UniProtKB-SubCell"/>
</dbReference>
<feature type="transmembrane region" description="Helical" evidence="12">
    <location>
        <begin position="447"/>
        <end position="475"/>
    </location>
</feature>
<proteinExistence type="inferred from homology"/>
<feature type="transmembrane region" description="Helical" evidence="12">
    <location>
        <begin position="610"/>
        <end position="631"/>
    </location>
</feature>
<evidence type="ECO:0000256" key="7">
    <source>
        <dbReference type="ARBA" id="ARBA00022692"/>
    </source>
</evidence>
<evidence type="ECO:0000256" key="10">
    <source>
        <dbReference type="ARBA" id="ARBA00023136"/>
    </source>
</evidence>
<comment type="similarity">
    <text evidence="3 12">Belongs to the PIGG/PIGN/PIGO family. PIGN subfamily.</text>
</comment>
<feature type="transmembrane region" description="Helical" evidence="12">
    <location>
        <begin position="929"/>
        <end position="954"/>
    </location>
</feature>
<comment type="subcellular location">
    <subcellularLocation>
        <location evidence="1 12">Endoplasmic reticulum membrane</location>
        <topology evidence="1 12">Multi-pass membrane protein</topology>
    </subcellularLocation>
</comment>
<dbReference type="GO" id="GO:0006506">
    <property type="term" value="P:GPI anchor biosynthetic process"/>
    <property type="evidence" value="ECO:0007669"/>
    <property type="project" value="UniProtKB-UniPathway"/>
</dbReference>
<accession>A0A023BC49</accession>
<dbReference type="PANTHER" id="PTHR12250:SF0">
    <property type="entry name" value="GPI ETHANOLAMINE PHOSPHATE TRANSFERASE 1"/>
    <property type="match status" value="1"/>
</dbReference>
<keyword evidence="10 12" id="KW-0472">Membrane</keyword>
<dbReference type="UniPathway" id="UPA00196"/>
<reference evidence="14" key="1">
    <citation type="submission" date="2013-12" db="EMBL/GenBank/DDBJ databases">
        <authorList>
            <person name="Omoto C.K."/>
            <person name="Sibley D."/>
            <person name="Venepally P."/>
            <person name="Hadjithomas M."/>
            <person name="Karamycheva S."/>
            <person name="Brunk B."/>
            <person name="Roos D."/>
            <person name="Caler E."/>
            <person name="Lorenzi H."/>
        </authorList>
    </citation>
    <scope>NUCLEOTIDE SEQUENCE</scope>
</reference>
<evidence type="ECO:0000256" key="4">
    <source>
        <dbReference type="ARBA" id="ARBA00020831"/>
    </source>
</evidence>
<gene>
    <name evidence="14" type="ORF">GNI_018270</name>
</gene>
<dbReference type="FunFam" id="3.40.720.10:FF:000015">
    <property type="entry name" value="GPI ethanolamine phosphate transferase 1"/>
    <property type="match status" value="1"/>
</dbReference>
<dbReference type="eggNOG" id="KOG2124">
    <property type="taxonomic scope" value="Eukaryota"/>
</dbReference>